<protein>
    <recommendedName>
        <fullName evidence="4">Transmembrane protein</fullName>
    </recommendedName>
</protein>
<geneLocation type="plasmid" evidence="3">
    <name>psfrenxt3c</name>
</geneLocation>
<evidence type="ECO:0000256" key="1">
    <source>
        <dbReference type="SAM" id="Phobius"/>
    </source>
</evidence>
<dbReference type="Proteomes" id="UP000239340">
    <property type="component" value="Plasmid pSfreNXT3c"/>
</dbReference>
<sequence>MAAFDGSWKDRMSDSTWNVLSSPLSIGIYIAAAMLIAAFVSATTGVPPYILVAAAVVLVLFVDPPKRMERLRKQRRR</sequence>
<feature type="transmembrane region" description="Helical" evidence="1">
    <location>
        <begin position="20"/>
        <end position="40"/>
    </location>
</feature>
<accession>A0A2L0HDT5</accession>
<evidence type="ECO:0000313" key="3">
    <source>
        <dbReference type="Proteomes" id="UP000239340"/>
    </source>
</evidence>
<keyword evidence="2" id="KW-0614">Plasmid</keyword>
<keyword evidence="1" id="KW-0812">Transmembrane</keyword>
<feature type="transmembrane region" description="Helical" evidence="1">
    <location>
        <begin position="46"/>
        <end position="63"/>
    </location>
</feature>
<keyword evidence="1" id="KW-0472">Membrane</keyword>
<name>A0A2L0HDT5_RHIFR</name>
<keyword evidence="1" id="KW-1133">Transmembrane helix</keyword>
<evidence type="ECO:0008006" key="4">
    <source>
        <dbReference type="Google" id="ProtNLM"/>
    </source>
</evidence>
<proteinExistence type="predicted"/>
<gene>
    <name evidence="2" type="ORF">NXT3_PC00497</name>
</gene>
<dbReference type="RefSeq" id="WP_141471713.1">
    <property type="nucleotide sequence ID" value="NZ_CP024310.1"/>
</dbReference>
<dbReference type="AlphaFoldDB" id="A0A2L0HDT5"/>
<reference evidence="2 3" key="1">
    <citation type="submission" date="2017-10" db="EMBL/GenBank/DDBJ databases">
        <title>Analysis of the genome sequences of Rhizobium populations associated to common bean (phaseolus vulgaris).</title>
        <authorList>
            <person name="Bustos P."/>
            <person name="Santamaria R.I."/>
            <person name="Miranda-Sanchez F."/>
            <person name="Perez-Carrascal O."/>
            <person name="Juarez S."/>
            <person name="Lozano L."/>
            <person name="Martinez-Flores I."/>
            <person name="Vinuesa P."/>
            <person name="Martinez-Romero E."/>
            <person name="Cevallos M.A."/>
            <person name="Romero D."/>
            <person name="Davila G."/>
            <person name="Gonzalez V."/>
        </authorList>
    </citation>
    <scope>NUCLEOTIDE SEQUENCE [LARGE SCALE GENOMIC DNA]</scope>
    <source>
        <strain evidence="2 3">NXT3</strain>
        <plasmid evidence="3">Plasmid psfrenxt3c</plasmid>
    </source>
</reference>
<dbReference type="EMBL" id="CP024310">
    <property type="protein sequence ID" value="AUX79658.1"/>
    <property type="molecule type" value="Genomic_DNA"/>
</dbReference>
<organism evidence="2 3">
    <name type="scientific">Rhizobium fredii</name>
    <name type="common">Sinorhizobium fredii</name>
    <dbReference type="NCBI Taxonomy" id="380"/>
    <lineage>
        <taxon>Bacteria</taxon>
        <taxon>Pseudomonadati</taxon>
        <taxon>Pseudomonadota</taxon>
        <taxon>Alphaproteobacteria</taxon>
        <taxon>Hyphomicrobiales</taxon>
        <taxon>Rhizobiaceae</taxon>
        <taxon>Sinorhizobium/Ensifer group</taxon>
        <taxon>Sinorhizobium</taxon>
    </lineage>
</organism>
<evidence type="ECO:0000313" key="2">
    <source>
        <dbReference type="EMBL" id="AUX79658.1"/>
    </source>
</evidence>